<reference evidence="2" key="1">
    <citation type="submission" date="2019-08" db="EMBL/GenBank/DDBJ databases">
        <authorList>
            <person name="Kucharzyk K."/>
            <person name="Murdoch R.W."/>
            <person name="Higgins S."/>
            <person name="Loffler F."/>
        </authorList>
    </citation>
    <scope>NUCLEOTIDE SEQUENCE</scope>
</reference>
<proteinExistence type="predicted"/>
<accession>A0A644ZX27</accession>
<protein>
    <submittedName>
        <fullName evidence="2">Uncharacterized protein</fullName>
    </submittedName>
</protein>
<feature type="region of interest" description="Disordered" evidence="1">
    <location>
        <begin position="1"/>
        <end position="25"/>
    </location>
</feature>
<gene>
    <name evidence="2" type="ORF">SDC9_91159</name>
</gene>
<dbReference type="EMBL" id="VSSQ01010494">
    <property type="protein sequence ID" value="MPM44481.1"/>
    <property type="molecule type" value="Genomic_DNA"/>
</dbReference>
<dbReference type="AlphaFoldDB" id="A0A644ZX27"/>
<feature type="compositionally biased region" description="Basic and acidic residues" evidence="1">
    <location>
        <begin position="9"/>
        <end position="25"/>
    </location>
</feature>
<name>A0A644ZX27_9ZZZZ</name>
<evidence type="ECO:0000313" key="2">
    <source>
        <dbReference type="EMBL" id="MPM44481.1"/>
    </source>
</evidence>
<comment type="caution">
    <text evidence="2">The sequence shown here is derived from an EMBL/GenBank/DDBJ whole genome shotgun (WGS) entry which is preliminary data.</text>
</comment>
<organism evidence="2">
    <name type="scientific">bioreactor metagenome</name>
    <dbReference type="NCBI Taxonomy" id="1076179"/>
    <lineage>
        <taxon>unclassified sequences</taxon>
        <taxon>metagenomes</taxon>
        <taxon>ecological metagenomes</taxon>
    </lineage>
</organism>
<sequence length="94" mass="10720">MRQSPAQTDECHRDQKEGQRHEIEISKNGLQHFPEGLELRERNDVIQIEQHCVATDNGCGFINDSNSLRLQAIIERLVVACGIILNISRHGFLE</sequence>
<evidence type="ECO:0000256" key="1">
    <source>
        <dbReference type="SAM" id="MobiDB-lite"/>
    </source>
</evidence>